<sequence>MEEDQHPDITIPVIDSERKENSCSVEDIDISVETSTLENVTGADETTITDETLGLSDEDYIPSDYKDASDLLARPKSTKLKKKPERYIVTNMCVPEEFDDPNGLSIEEALQGEEKDQWLSAVKEELQWF</sequence>
<name>A0A8J2RF93_9NEOP</name>
<dbReference type="EMBL" id="CAKASE010000083">
    <property type="protein sequence ID" value="CAG9585923.1"/>
    <property type="molecule type" value="Genomic_DNA"/>
</dbReference>
<organism evidence="1 2">
    <name type="scientific">Danaus chrysippus</name>
    <name type="common">African queen</name>
    <dbReference type="NCBI Taxonomy" id="151541"/>
    <lineage>
        <taxon>Eukaryota</taxon>
        <taxon>Metazoa</taxon>
        <taxon>Ecdysozoa</taxon>
        <taxon>Arthropoda</taxon>
        <taxon>Hexapoda</taxon>
        <taxon>Insecta</taxon>
        <taxon>Pterygota</taxon>
        <taxon>Neoptera</taxon>
        <taxon>Endopterygota</taxon>
        <taxon>Lepidoptera</taxon>
        <taxon>Glossata</taxon>
        <taxon>Ditrysia</taxon>
        <taxon>Papilionoidea</taxon>
        <taxon>Nymphalidae</taxon>
        <taxon>Danainae</taxon>
        <taxon>Danaini</taxon>
        <taxon>Danaina</taxon>
        <taxon>Danaus</taxon>
        <taxon>Anosia</taxon>
    </lineage>
</organism>
<comment type="caution">
    <text evidence="1">The sequence shown here is derived from an EMBL/GenBank/DDBJ whole genome shotgun (WGS) entry which is preliminary data.</text>
</comment>
<evidence type="ECO:0000313" key="2">
    <source>
        <dbReference type="Proteomes" id="UP000789524"/>
    </source>
</evidence>
<keyword evidence="2" id="KW-1185">Reference proteome</keyword>
<dbReference type="AlphaFoldDB" id="A0A8J2RF93"/>
<dbReference type="Proteomes" id="UP000789524">
    <property type="component" value="Unassembled WGS sequence"/>
</dbReference>
<dbReference type="OrthoDB" id="6930185at2759"/>
<gene>
    <name evidence="1" type="ORF">DCHRY22_LOCUS16247</name>
</gene>
<accession>A0A8J2RF93</accession>
<reference evidence="1" key="1">
    <citation type="submission" date="2021-09" db="EMBL/GenBank/DDBJ databases">
        <authorList>
            <person name="Martin H S."/>
        </authorList>
    </citation>
    <scope>NUCLEOTIDE SEQUENCE</scope>
</reference>
<protein>
    <submittedName>
        <fullName evidence="1">(African queen) hypothetical protein</fullName>
    </submittedName>
</protein>
<evidence type="ECO:0000313" key="1">
    <source>
        <dbReference type="EMBL" id="CAG9585923.1"/>
    </source>
</evidence>
<proteinExistence type="predicted"/>